<dbReference type="RefSeq" id="WP_171226359.1">
    <property type="nucleotide sequence ID" value="NZ_CP053085.1"/>
</dbReference>
<dbReference type="InterPro" id="IPR005534">
    <property type="entry name" value="Curli_assmbl/transp-comp_CsgG"/>
</dbReference>
<accession>A0A6M4ITW5</accession>
<protein>
    <submittedName>
        <fullName evidence="1">Uncharacterized protein</fullName>
    </submittedName>
</protein>
<evidence type="ECO:0000313" key="1">
    <source>
        <dbReference type="EMBL" id="QJR36926.1"/>
    </source>
</evidence>
<gene>
    <name evidence="1" type="ORF">HKW67_16090</name>
</gene>
<dbReference type="Proteomes" id="UP000500938">
    <property type="component" value="Chromosome"/>
</dbReference>
<evidence type="ECO:0000313" key="2">
    <source>
        <dbReference type="Proteomes" id="UP000500938"/>
    </source>
</evidence>
<dbReference type="AlphaFoldDB" id="A0A6M4ITW5"/>
<keyword evidence="2" id="KW-1185">Reference proteome</keyword>
<proteinExistence type="predicted"/>
<dbReference type="Pfam" id="PF03783">
    <property type="entry name" value="CsgG"/>
    <property type="match status" value="1"/>
</dbReference>
<dbReference type="Gene3D" id="3.40.50.10610">
    <property type="entry name" value="ABC-type transport auxiliary lipoprotein component"/>
    <property type="match status" value="1"/>
</dbReference>
<organism evidence="1 2">
    <name type="scientific">Gemmatimonas groenlandica</name>
    <dbReference type="NCBI Taxonomy" id="2732249"/>
    <lineage>
        <taxon>Bacteria</taxon>
        <taxon>Pseudomonadati</taxon>
        <taxon>Gemmatimonadota</taxon>
        <taxon>Gemmatimonadia</taxon>
        <taxon>Gemmatimonadales</taxon>
        <taxon>Gemmatimonadaceae</taxon>
        <taxon>Gemmatimonas</taxon>
    </lineage>
</organism>
<reference evidence="1 2" key="1">
    <citation type="submission" date="2020-05" db="EMBL/GenBank/DDBJ databases">
        <title>Complete genome sequence of Gemmatimonas greenlandica TET16.</title>
        <authorList>
            <person name="Zeng Y."/>
        </authorList>
    </citation>
    <scope>NUCLEOTIDE SEQUENCE [LARGE SCALE GENOMIC DNA]</scope>
    <source>
        <strain evidence="1 2">TET16</strain>
    </source>
</reference>
<dbReference type="GO" id="GO:0030288">
    <property type="term" value="C:outer membrane-bounded periplasmic space"/>
    <property type="evidence" value="ECO:0007669"/>
    <property type="project" value="InterPro"/>
</dbReference>
<dbReference type="EMBL" id="CP053085">
    <property type="protein sequence ID" value="QJR36926.1"/>
    <property type="molecule type" value="Genomic_DNA"/>
</dbReference>
<name>A0A6M4ITW5_9BACT</name>
<sequence>MLSTHLRPLPPSHPSAGGRPWLSIVTPALSLLLAAGCAGSRPVPATAARPVTAADSARVRALAAEQAGNGTRRGVIGVPPFASLGRDTTLVPLAFALADLVSTDLSLSKGLTVVERARLGEVLRELDLAASGRVDSATAPRVGRLVSAERLIFGSVEPLPDGRTIRLGARIGDVEKSTVTTAVDARAPLAEIFAAEKELVFRLFQSLGIVLSPAERAEIEQQPTKSVAALLAYGRGVQRTYQGDSKGAANAFRQAHRIDKSFQGARDREIEARVIGAIGTSNPVAIPGVRPLDRAISTAVDRLNRPLDLVTNVSRAVSTATDPSFPNAKGIIVITVVRP</sequence>
<dbReference type="KEGG" id="ggr:HKW67_16090"/>